<evidence type="ECO:0000256" key="2">
    <source>
        <dbReference type="SAM" id="Coils"/>
    </source>
</evidence>
<evidence type="ECO:0000256" key="1">
    <source>
        <dbReference type="PROSITE-ProRule" id="PRU00175"/>
    </source>
</evidence>
<sequence>MDRFSVNGPVFNGSLEPGPHNYADRIAASSKSHAFPALTFAGIQTLPPLRVLATRNSISARISTPQTSMAEEEEDGRTRGSKPICTICYEDLKPLVEHLQAVPICGHVFHELCLQQWLEYCPAGKKPTCPVCNQSCPLRRPTRLYFQSAGDSSAATQTTTTACVSQRPSSEALAAEVRRLELKLASLTANFEIQQTHLKELNDEVGYWKRALLLPRCPFLIDRVTIVALSPKVSCWKESATREEAKRLAIKKEKGHIEQFLHVKTEVNTHLYAHRESFCQPFRCCVFKAKSCARN</sequence>
<proteinExistence type="predicted"/>
<dbReference type="InterPro" id="IPR013083">
    <property type="entry name" value="Znf_RING/FYVE/PHD"/>
</dbReference>
<evidence type="ECO:0000259" key="3">
    <source>
        <dbReference type="PROSITE" id="PS50089"/>
    </source>
</evidence>
<dbReference type="SUPFAM" id="SSF57850">
    <property type="entry name" value="RING/U-box"/>
    <property type="match status" value="1"/>
</dbReference>
<name>A0A426Z3K6_ENSVE</name>
<keyword evidence="1" id="KW-0479">Metal-binding</keyword>
<dbReference type="PANTHER" id="PTHR47344">
    <property type="entry name" value="RING ZINC FINGER PROTEIN-RELATED"/>
    <property type="match status" value="1"/>
</dbReference>
<dbReference type="GO" id="GO:0008270">
    <property type="term" value="F:zinc ion binding"/>
    <property type="evidence" value="ECO:0007669"/>
    <property type="project" value="UniProtKB-KW"/>
</dbReference>
<accession>A0A426Z3K6</accession>
<organism evidence="4 5">
    <name type="scientific">Ensete ventricosum</name>
    <name type="common">Abyssinian banana</name>
    <name type="synonym">Musa ensete</name>
    <dbReference type="NCBI Taxonomy" id="4639"/>
    <lineage>
        <taxon>Eukaryota</taxon>
        <taxon>Viridiplantae</taxon>
        <taxon>Streptophyta</taxon>
        <taxon>Embryophyta</taxon>
        <taxon>Tracheophyta</taxon>
        <taxon>Spermatophyta</taxon>
        <taxon>Magnoliopsida</taxon>
        <taxon>Liliopsida</taxon>
        <taxon>Zingiberales</taxon>
        <taxon>Musaceae</taxon>
        <taxon>Ensete</taxon>
    </lineage>
</organism>
<dbReference type="Proteomes" id="UP000287651">
    <property type="component" value="Unassembled WGS sequence"/>
</dbReference>
<dbReference type="InterPro" id="IPR001841">
    <property type="entry name" value="Znf_RING"/>
</dbReference>
<dbReference type="Gene3D" id="3.30.40.10">
    <property type="entry name" value="Zinc/RING finger domain, C3HC4 (zinc finger)"/>
    <property type="match status" value="1"/>
</dbReference>
<keyword evidence="2" id="KW-0175">Coiled coil</keyword>
<gene>
    <name evidence="4" type="ORF">B296_00001347</name>
</gene>
<evidence type="ECO:0000313" key="5">
    <source>
        <dbReference type="Proteomes" id="UP000287651"/>
    </source>
</evidence>
<keyword evidence="1" id="KW-0862">Zinc</keyword>
<protein>
    <recommendedName>
        <fullName evidence="3">RING-type domain-containing protein</fullName>
    </recommendedName>
</protein>
<dbReference type="Pfam" id="PF13639">
    <property type="entry name" value="zf-RING_2"/>
    <property type="match status" value="1"/>
</dbReference>
<dbReference type="AlphaFoldDB" id="A0A426Z3K6"/>
<dbReference type="EMBL" id="AMZH03008631">
    <property type="protein sequence ID" value="RRT58542.1"/>
    <property type="molecule type" value="Genomic_DNA"/>
</dbReference>
<feature type="coiled-coil region" evidence="2">
    <location>
        <begin position="170"/>
        <end position="204"/>
    </location>
</feature>
<comment type="caution">
    <text evidence="4">The sequence shown here is derived from an EMBL/GenBank/DDBJ whole genome shotgun (WGS) entry which is preliminary data.</text>
</comment>
<keyword evidence="1" id="KW-0863">Zinc-finger</keyword>
<dbReference type="PANTHER" id="PTHR47344:SF1">
    <property type="entry name" value="RING ZINC FINGER PROTEIN-RELATED"/>
    <property type="match status" value="1"/>
</dbReference>
<dbReference type="PROSITE" id="PS50089">
    <property type="entry name" value="ZF_RING_2"/>
    <property type="match status" value="1"/>
</dbReference>
<feature type="domain" description="RING-type" evidence="3">
    <location>
        <begin position="85"/>
        <end position="133"/>
    </location>
</feature>
<evidence type="ECO:0000313" key="4">
    <source>
        <dbReference type="EMBL" id="RRT58542.1"/>
    </source>
</evidence>
<reference evidence="4 5" key="1">
    <citation type="journal article" date="2014" name="Agronomy (Basel)">
        <title>A Draft Genome Sequence for Ensete ventricosum, the Drought-Tolerant Tree Against Hunger.</title>
        <authorList>
            <person name="Harrison J."/>
            <person name="Moore K.A."/>
            <person name="Paszkiewicz K."/>
            <person name="Jones T."/>
            <person name="Grant M."/>
            <person name="Ambacheew D."/>
            <person name="Muzemil S."/>
            <person name="Studholme D.J."/>
        </authorList>
    </citation>
    <scope>NUCLEOTIDE SEQUENCE [LARGE SCALE GENOMIC DNA]</scope>
</reference>
<dbReference type="SMART" id="SM00184">
    <property type="entry name" value="RING"/>
    <property type="match status" value="1"/>
</dbReference>